<gene>
    <name evidence="1" type="ORF">TGEB3V08_LOCUS7555</name>
</gene>
<sequence>MHIAMTQLRLTTHGFKQGSDPEMPPLTIMNWTSKLLPEPRSYIVKDRGGTPYPRKEGTICNPYPTAGDIVKSRRHPTFTRWRPRSNITLNEKVNIPTMVFETYTSTNCVSKQDNLTNSFNHQGVKRTRGLSNSPYCEEIGMTNTTNEKVTKKNIILESSLFNTTPVTPFGISKSTGTTPRSASLSSSSELEELSFKLITTLSCSFSISPSTSHIVASTSIT</sequence>
<evidence type="ECO:0000313" key="1">
    <source>
        <dbReference type="EMBL" id="CAD7600124.1"/>
    </source>
</evidence>
<protein>
    <submittedName>
        <fullName evidence="1">Uncharacterized protein</fullName>
    </submittedName>
</protein>
<dbReference type="EMBL" id="OE842472">
    <property type="protein sequence ID" value="CAD7600124.1"/>
    <property type="molecule type" value="Genomic_DNA"/>
</dbReference>
<name>A0A7R9K1V7_TIMGE</name>
<accession>A0A7R9K1V7</accession>
<dbReference type="AlphaFoldDB" id="A0A7R9K1V7"/>
<reference evidence="1" key="1">
    <citation type="submission" date="2020-11" db="EMBL/GenBank/DDBJ databases">
        <authorList>
            <person name="Tran Van P."/>
        </authorList>
    </citation>
    <scope>NUCLEOTIDE SEQUENCE</scope>
</reference>
<organism evidence="1">
    <name type="scientific">Timema genevievae</name>
    <name type="common">Walking stick</name>
    <dbReference type="NCBI Taxonomy" id="629358"/>
    <lineage>
        <taxon>Eukaryota</taxon>
        <taxon>Metazoa</taxon>
        <taxon>Ecdysozoa</taxon>
        <taxon>Arthropoda</taxon>
        <taxon>Hexapoda</taxon>
        <taxon>Insecta</taxon>
        <taxon>Pterygota</taxon>
        <taxon>Neoptera</taxon>
        <taxon>Polyneoptera</taxon>
        <taxon>Phasmatodea</taxon>
        <taxon>Timematodea</taxon>
        <taxon>Timematoidea</taxon>
        <taxon>Timematidae</taxon>
        <taxon>Timema</taxon>
    </lineage>
</organism>
<proteinExistence type="predicted"/>